<keyword evidence="3" id="KW-0949">S-adenosyl-L-methionine</keyword>
<evidence type="ECO:0000256" key="4">
    <source>
        <dbReference type="ARBA" id="ARBA00038277"/>
    </source>
</evidence>
<comment type="similarity">
    <text evidence="4">Belongs to the class I-like SAM-binding methyltransferase superfamily. Cation-independent O-methyltransferase family.</text>
</comment>
<sequence>MSSIKVLSQAINAQAEVLSKAWQDPSLHDASSPPRITVPKLDAAGEEARNQLLTNLRHLEQMVLGPKDAMQSLYYKSAEAGVVQALCQLGVPKAVPLEGSISYHELSAKVNVSEDRLRHFIRIAALCCNYLAETETGQVTHSPNSSIWQLDPMMANGMEVMLGHLPISSFRLGDVCTTDPTDEAEKVDGFTLARGEPLFQYLESHPDQGQKFAAHMRAQAAQSGDEAIQQGYDWHSMKDKLLVDCGGSFGSVAQAIVKKEPGVRCIVQDLPKVINAANATVTKRPDFPSAQIRFMPHDFLESQPVLADMYLFRMVFHNWCDKGARRILEALRPVLRPGTRVVAIEYVMPPMGTAPPYAELATRRLDNVMYSLMKGKVRELQEFKDLFHSVEPALKFRSFKQGALKATHDPKCHSVLEWIYEPDDQVVVDSNTFETPPMSTTSLNLHTVDSPESTRRGDSSPATPVEEHSGLGIEIKSEGNTVPVQIAEYESESSRYILPTNC</sequence>
<dbReference type="PROSITE" id="PS51683">
    <property type="entry name" value="SAM_OMT_II"/>
    <property type="match status" value="1"/>
</dbReference>
<dbReference type="GO" id="GO:0032259">
    <property type="term" value="P:methylation"/>
    <property type="evidence" value="ECO:0007669"/>
    <property type="project" value="UniProtKB-KW"/>
</dbReference>
<dbReference type="InterPro" id="IPR016461">
    <property type="entry name" value="COMT-like"/>
</dbReference>
<reference evidence="7 8" key="1">
    <citation type="submission" date="2017-03" db="EMBL/GenBank/DDBJ databases">
        <title>Genomes of endolithic fungi from Antarctica.</title>
        <authorList>
            <person name="Coleine C."/>
            <person name="Masonjones S."/>
            <person name="Stajich J.E."/>
        </authorList>
    </citation>
    <scope>NUCLEOTIDE SEQUENCE [LARGE SCALE GENOMIC DNA]</scope>
    <source>
        <strain evidence="7 8">CCFEE 6314</strain>
    </source>
</reference>
<feature type="region of interest" description="Disordered" evidence="5">
    <location>
        <begin position="434"/>
        <end position="474"/>
    </location>
</feature>
<dbReference type="AlphaFoldDB" id="A0A438MS70"/>
<dbReference type="EMBL" id="NAJM01000060">
    <property type="protein sequence ID" value="RVX66516.1"/>
    <property type="molecule type" value="Genomic_DNA"/>
</dbReference>
<evidence type="ECO:0000256" key="5">
    <source>
        <dbReference type="SAM" id="MobiDB-lite"/>
    </source>
</evidence>
<evidence type="ECO:0000313" key="8">
    <source>
        <dbReference type="Proteomes" id="UP000288859"/>
    </source>
</evidence>
<name>A0A438MS70_EXOME</name>
<dbReference type="VEuPathDB" id="FungiDB:PV10_08613"/>
<evidence type="ECO:0000256" key="1">
    <source>
        <dbReference type="ARBA" id="ARBA00022603"/>
    </source>
</evidence>
<keyword evidence="2" id="KW-0808">Transferase</keyword>
<protein>
    <recommendedName>
        <fullName evidence="6">O-methyltransferase C-terminal domain-containing protein</fullName>
    </recommendedName>
</protein>
<dbReference type="InterPro" id="IPR029063">
    <property type="entry name" value="SAM-dependent_MTases_sf"/>
</dbReference>
<dbReference type="GO" id="GO:0008171">
    <property type="term" value="F:O-methyltransferase activity"/>
    <property type="evidence" value="ECO:0007669"/>
    <property type="project" value="InterPro"/>
</dbReference>
<dbReference type="Proteomes" id="UP000288859">
    <property type="component" value="Unassembled WGS sequence"/>
</dbReference>
<gene>
    <name evidence="7" type="ORF">B0A52_09801</name>
</gene>
<dbReference type="Pfam" id="PF00891">
    <property type="entry name" value="Methyltransf_2"/>
    <property type="match status" value="1"/>
</dbReference>
<organism evidence="7 8">
    <name type="scientific">Exophiala mesophila</name>
    <name type="common">Black yeast-like fungus</name>
    <dbReference type="NCBI Taxonomy" id="212818"/>
    <lineage>
        <taxon>Eukaryota</taxon>
        <taxon>Fungi</taxon>
        <taxon>Dikarya</taxon>
        <taxon>Ascomycota</taxon>
        <taxon>Pezizomycotina</taxon>
        <taxon>Eurotiomycetes</taxon>
        <taxon>Chaetothyriomycetidae</taxon>
        <taxon>Chaetothyriales</taxon>
        <taxon>Herpotrichiellaceae</taxon>
        <taxon>Exophiala</taxon>
    </lineage>
</organism>
<dbReference type="SUPFAM" id="SSF53335">
    <property type="entry name" value="S-adenosyl-L-methionine-dependent methyltransferases"/>
    <property type="match status" value="1"/>
</dbReference>
<comment type="caution">
    <text evidence="7">The sequence shown here is derived from an EMBL/GenBank/DDBJ whole genome shotgun (WGS) entry which is preliminary data.</text>
</comment>
<dbReference type="OrthoDB" id="1606438at2759"/>
<feature type="domain" description="O-methyltransferase C-terminal" evidence="6">
    <location>
        <begin position="189"/>
        <end position="388"/>
    </location>
</feature>
<feature type="compositionally biased region" description="Polar residues" evidence="5">
    <location>
        <begin position="434"/>
        <end position="451"/>
    </location>
</feature>
<dbReference type="Gene3D" id="3.40.50.150">
    <property type="entry name" value="Vaccinia Virus protein VP39"/>
    <property type="match status" value="1"/>
</dbReference>
<dbReference type="InterPro" id="IPR036388">
    <property type="entry name" value="WH-like_DNA-bd_sf"/>
</dbReference>
<evidence type="ECO:0000313" key="7">
    <source>
        <dbReference type="EMBL" id="RVX66516.1"/>
    </source>
</evidence>
<evidence type="ECO:0000259" key="6">
    <source>
        <dbReference type="Pfam" id="PF00891"/>
    </source>
</evidence>
<keyword evidence="1" id="KW-0489">Methyltransferase</keyword>
<proteinExistence type="inferred from homology"/>
<evidence type="ECO:0000256" key="2">
    <source>
        <dbReference type="ARBA" id="ARBA00022679"/>
    </source>
</evidence>
<evidence type="ECO:0000256" key="3">
    <source>
        <dbReference type="ARBA" id="ARBA00022691"/>
    </source>
</evidence>
<dbReference type="InterPro" id="IPR001077">
    <property type="entry name" value="COMT_C"/>
</dbReference>
<dbReference type="PANTHER" id="PTHR43712:SF5">
    <property type="entry name" value="O-METHYLTRANSFERASE ASQN-RELATED"/>
    <property type="match status" value="1"/>
</dbReference>
<dbReference type="PANTHER" id="PTHR43712">
    <property type="entry name" value="PUTATIVE (AFU_ORTHOLOGUE AFUA_4G14580)-RELATED"/>
    <property type="match status" value="1"/>
</dbReference>
<dbReference type="Gene3D" id="1.10.10.10">
    <property type="entry name" value="Winged helix-like DNA-binding domain superfamily/Winged helix DNA-binding domain"/>
    <property type="match status" value="1"/>
</dbReference>
<accession>A0A438MS70</accession>